<evidence type="ECO:0000313" key="1">
    <source>
        <dbReference type="EMBL" id="TYQ01790.1"/>
    </source>
</evidence>
<name>A0A652YK49_NOCGL</name>
<dbReference type="InterPro" id="IPR049713">
    <property type="entry name" value="Pr6Pr-like"/>
</dbReference>
<comment type="caution">
    <text evidence="1">The sequence shown here is derived from an EMBL/GenBank/DDBJ whole genome shotgun (WGS) entry which is preliminary data.</text>
</comment>
<dbReference type="EMBL" id="VNIQ01000007">
    <property type="protein sequence ID" value="TYQ01790.1"/>
    <property type="molecule type" value="Genomic_DNA"/>
</dbReference>
<protein>
    <recommendedName>
        <fullName evidence="2">FAR-17a/AIG1-like protein</fullName>
    </recommendedName>
</protein>
<dbReference type="AlphaFoldDB" id="A0A652YK49"/>
<reference evidence="1" key="1">
    <citation type="submission" date="2019-07" db="EMBL/GenBank/DDBJ databases">
        <title>Genomic Encyclopedia of Type Strains, Phase IV (KMG-IV): sequencing the most valuable type-strain genomes for metagenomic binning, comparative biology and taxonomic classification.</title>
        <authorList>
            <person name="Goeker M."/>
        </authorList>
    </citation>
    <scope>NUCLEOTIDE SEQUENCE</scope>
    <source>
        <strain evidence="1">DSM 44596</strain>
    </source>
</reference>
<dbReference type="NCBIfam" id="NF038065">
    <property type="entry name" value="Pr6Pr"/>
    <property type="match status" value="1"/>
</dbReference>
<accession>A0A652YK49</accession>
<sequence length="206" mass="22643">MAVRILRLAFAVYGLTALLWIPLRNAEGFSLVNYLSYFTIESNIAAAVVLIVGGLRDPQSRTWQTVRGAVTLYMVITGIVYAVLLSDVDVTLNDTWINVALHQVLPLVMLADWVFSPSRHRISEGSALTWLAFPALYAVYSLVRGAIVDWYPYPFLDPRAHGYVALVIGLVVLAVAMALMALAVNAVGKLGARWRYGDADRDSVAM</sequence>
<proteinExistence type="predicted"/>
<organism evidence="1">
    <name type="scientific">Nocardia globerula</name>
    <dbReference type="NCBI Taxonomy" id="1818"/>
    <lineage>
        <taxon>Bacteria</taxon>
        <taxon>Bacillati</taxon>
        <taxon>Actinomycetota</taxon>
        <taxon>Actinomycetes</taxon>
        <taxon>Mycobacteriales</taxon>
        <taxon>Nocardiaceae</taxon>
        <taxon>Nocardia</taxon>
    </lineage>
</organism>
<evidence type="ECO:0008006" key="2">
    <source>
        <dbReference type="Google" id="ProtNLM"/>
    </source>
</evidence>
<gene>
    <name evidence="1" type="ORF">FNL38_107212</name>
</gene>